<evidence type="ECO:0000256" key="6">
    <source>
        <dbReference type="PIRSR" id="PIRSR004846-1"/>
    </source>
</evidence>
<dbReference type="EMBL" id="OCPC01000001">
    <property type="protein sequence ID" value="SOE08736.1"/>
    <property type="molecule type" value="Genomic_DNA"/>
</dbReference>
<organism evidence="8 9">
    <name type="scientific">Hoeflea halophila</name>
    <dbReference type="NCBI Taxonomy" id="714899"/>
    <lineage>
        <taxon>Bacteria</taxon>
        <taxon>Pseudomonadati</taxon>
        <taxon>Pseudomonadota</taxon>
        <taxon>Alphaproteobacteria</taxon>
        <taxon>Hyphomicrobiales</taxon>
        <taxon>Rhizobiaceae</taxon>
        <taxon>Hoeflea</taxon>
    </lineage>
</organism>
<dbReference type="InterPro" id="IPR005950">
    <property type="entry name" value="ModA"/>
</dbReference>
<evidence type="ECO:0000256" key="3">
    <source>
        <dbReference type="ARBA" id="ARBA00022723"/>
    </source>
</evidence>
<comment type="subunit">
    <text evidence="5">The complex is composed of two ATP-binding proteins (ModC), two transmembrane proteins (ModB) and a solute-binding protein (ModA).</text>
</comment>
<keyword evidence="2 6" id="KW-0500">Molybdenum</keyword>
<dbReference type="NCBIfam" id="TIGR01256">
    <property type="entry name" value="modA"/>
    <property type="match status" value="1"/>
</dbReference>
<feature type="binding site" evidence="6">
    <location>
        <position position="40"/>
    </location>
    <ligand>
        <name>molybdate</name>
        <dbReference type="ChEBI" id="CHEBI:36264"/>
    </ligand>
</feature>
<keyword evidence="9" id="KW-1185">Reference proteome</keyword>
<dbReference type="PANTHER" id="PTHR30632:SF17">
    <property type="entry name" value="MOLYBDATE-BINDING PROTEIN MODA"/>
    <property type="match status" value="1"/>
</dbReference>
<evidence type="ECO:0000313" key="9">
    <source>
        <dbReference type="Proteomes" id="UP000219465"/>
    </source>
</evidence>
<evidence type="ECO:0000313" key="8">
    <source>
        <dbReference type="EMBL" id="SOE08736.1"/>
    </source>
</evidence>
<dbReference type="GO" id="GO:0030973">
    <property type="term" value="F:molybdate ion binding"/>
    <property type="evidence" value="ECO:0007669"/>
    <property type="project" value="TreeGrafter"/>
</dbReference>
<gene>
    <name evidence="8" type="ORF">SAMN05877838_0466</name>
</gene>
<keyword evidence="4 7" id="KW-0732">Signal</keyword>
<evidence type="ECO:0000256" key="1">
    <source>
        <dbReference type="ARBA" id="ARBA00009175"/>
    </source>
</evidence>
<accession>A0A286HMM8</accession>
<dbReference type="GO" id="GO:0030288">
    <property type="term" value="C:outer membrane-bounded periplasmic space"/>
    <property type="evidence" value="ECO:0007669"/>
    <property type="project" value="TreeGrafter"/>
</dbReference>
<reference evidence="9" key="1">
    <citation type="submission" date="2017-08" db="EMBL/GenBank/DDBJ databases">
        <authorList>
            <person name="Varghese N."/>
            <person name="Submissions S."/>
        </authorList>
    </citation>
    <scope>NUCLEOTIDE SEQUENCE [LARGE SCALE GENOMIC DNA]</scope>
    <source>
        <strain evidence="9">KCTC 23107</strain>
    </source>
</reference>
<dbReference type="InterPro" id="IPR050682">
    <property type="entry name" value="ModA/WtpA"/>
</dbReference>
<name>A0A286HMM8_9HYPH</name>
<dbReference type="OrthoDB" id="9785015at2"/>
<feature type="binding site" evidence="6">
    <location>
        <position position="152"/>
    </location>
    <ligand>
        <name>molybdate</name>
        <dbReference type="ChEBI" id="CHEBI:36264"/>
    </ligand>
</feature>
<proteinExistence type="inferred from homology"/>
<dbReference type="PANTHER" id="PTHR30632">
    <property type="entry name" value="MOLYBDATE-BINDING PERIPLASMIC PROTEIN"/>
    <property type="match status" value="1"/>
</dbReference>
<dbReference type="FunFam" id="3.40.190.10:FF:000035">
    <property type="entry name" value="Molybdate ABC transporter substrate-binding protein"/>
    <property type="match status" value="1"/>
</dbReference>
<dbReference type="GO" id="GO:0015689">
    <property type="term" value="P:molybdate ion transport"/>
    <property type="evidence" value="ECO:0007669"/>
    <property type="project" value="InterPro"/>
</dbReference>
<comment type="similarity">
    <text evidence="1">Belongs to the bacterial solute-binding protein ModA family.</text>
</comment>
<dbReference type="PIRSF" id="PIRSF004846">
    <property type="entry name" value="ModA"/>
    <property type="match status" value="1"/>
</dbReference>
<dbReference type="AlphaFoldDB" id="A0A286HMM8"/>
<dbReference type="GO" id="GO:1901359">
    <property type="term" value="F:tungstate binding"/>
    <property type="evidence" value="ECO:0007669"/>
    <property type="project" value="UniProtKB-ARBA"/>
</dbReference>
<dbReference type="RefSeq" id="WP_097104648.1">
    <property type="nucleotide sequence ID" value="NZ_OCPC01000001.1"/>
</dbReference>
<sequence>MAVSKFRFPARLLAWALALASLMTPVAVRAADVLVFAASSLKTALDEVAADWRDQTGKTVTISYAGSSSLARQIGQGAPADIFISASADWMDYLEAEGLIRDGTRTDLLGNRLVLIAHGAWVARIELDRDTDLGGMLGDERLAMALVDSVPAGVYGKEALMSLGHWEAVSSKVAQTDNVRAALALVSTGEAPFGIVYASDAVADDSVSVVAEFSKDTHAPIVYPAALTAQSKSMEAADFLEALNGPKAAEIFRAQGFEPLSGQGDG</sequence>
<feature type="binding site" evidence="6">
    <location>
        <position position="67"/>
    </location>
    <ligand>
        <name>molybdate</name>
        <dbReference type="ChEBI" id="CHEBI:36264"/>
    </ligand>
</feature>
<dbReference type="SUPFAM" id="SSF53850">
    <property type="entry name" value="Periplasmic binding protein-like II"/>
    <property type="match status" value="1"/>
</dbReference>
<dbReference type="Proteomes" id="UP000219465">
    <property type="component" value="Unassembled WGS sequence"/>
</dbReference>
<feature type="binding site" evidence="6">
    <location>
        <position position="179"/>
    </location>
    <ligand>
        <name>molybdate</name>
        <dbReference type="ChEBI" id="CHEBI:36264"/>
    </ligand>
</feature>
<feature type="signal peptide" evidence="7">
    <location>
        <begin position="1"/>
        <end position="30"/>
    </location>
</feature>
<dbReference type="Gene3D" id="3.40.190.10">
    <property type="entry name" value="Periplasmic binding protein-like II"/>
    <property type="match status" value="2"/>
</dbReference>
<evidence type="ECO:0000256" key="7">
    <source>
        <dbReference type="SAM" id="SignalP"/>
    </source>
</evidence>
<keyword evidence="3 6" id="KW-0479">Metal-binding</keyword>
<evidence type="ECO:0000256" key="2">
    <source>
        <dbReference type="ARBA" id="ARBA00022505"/>
    </source>
</evidence>
<feature type="binding site" evidence="6">
    <location>
        <position position="197"/>
    </location>
    <ligand>
        <name>molybdate</name>
        <dbReference type="ChEBI" id="CHEBI:36264"/>
    </ligand>
</feature>
<protein>
    <submittedName>
        <fullName evidence="8">Molybdate transport system substrate-binding protein</fullName>
    </submittedName>
</protein>
<evidence type="ECO:0000256" key="5">
    <source>
        <dbReference type="ARBA" id="ARBA00062515"/>
    </source>
</evidence>
<feature type="chain" id="PRO_5011973288" evidence="7">
    <location>
        <begin position="31"/>
        <end position="266"/>
    </location>
</feature>
<dbReference type="Pfam" id="PF13531">
    <property type="entry name" value="SBP_bac_11"/>
    <property type="match status" value="1"/>
</dbReference>
<dbReference type="GO" id="GO:0046872">
    <property type="term" value="F:metal ion binding"/>
    <property type="evidence" value="ECO:0007669"/>
    <property type="project" value="UniProtKB-KW"/>
</dbReference>
<evidence type="ECO:0000256" key="4">
    <source>
        <dbReference type="ARBA" id="ARBA00022729"/>
    </source>
</evidence>
<dbReference type="NCBIfam" id="NF007958">
    <property type="entry name" value="PRK10677.1"/>
    <property type="match status" value="1"/>
</dbReference>